<keyword evidence="2" id="KW-1185">Reference proteome</keyword>
<gene>
    <name evidence="1" type="ORF">BpHYR1_054070</name>
</gene>
<dbReference type="EMBL" id="REGN01004775">
    <property type="protein sequence ID" value="RNA16195.1"/>
    <property type="molecule type" value="Genomic_DNA"/>
</dbReference>
<dbReference type="AlphaFoldDB" id="A0A3M7QYZ4"/>
<proteinExistence type="predicted"/>
<comment type="caution">
    <text evidence="1">The sequence shown here is derived from an EMBL/GenBank/DDBJ whole genome shotgun (WGS) entry which is preliminary data.</text>
</comment>
<organism evidence="1 2">
    <name type="scientific">Brachionus plicatilis</name>
    <name type="common">Marine rotifer</name>
    <name type="synonym">Brachionus muelleri</name>
    <dbReference type="NCBI Taxonomy" id="10195"/>
    <lineage>
        <taxon>Eukaryota</taxon>
        <taxon>Metazoa</taxon>
        <taxon>Spiralia</taxon>
        <taxon>Gnathifera</taxon>
        <taxon>Rotifera</taxon>
        <taxon>Eurotatoria</taxon>
        <taxon>Monogononta</taxon>
        <taxon>Pseudotrocha</taxon>
        <taxon>Ploima</taxon>
        <taxon>Brachionidae</taxon>
        <taxon>Brachionus</taxon>
    </lineage>
</organism>
<name>A0A3M7QYZ4_BRAPC</name>
<protein>
    <submittedName>
        <fullName evidence="1">Uncharacterized protein</fullName>
    </submittedName>
</protein>
<reference evidence="1 2" key="1">
    <citation type="journal article" date="2018" name="Sci. Rep.">
        <title>Genomic signatures of local adaptation to the degree of environmental predictability in rotifers.</title>
        <authorList>
            <person name="Franch-Gras L."/>
            <person name="Hahn C."/>
            <person name="Garcia-Roger E.M."/>
            <person name="Carmona M.J."/>
            <person name="Serra M."/>
            <person name="Gomez A."/>
        </authorList>
    </citation>
    <scope>NUCLEOTIDE SEQUENCE [LARGE SCALE GENOMIC DNA]</scope>
    <source>
        <strain evidence="1">HYR1</strain>
    </source>
</reference>
<evidence type="ECO:0000313" key="2">
    <source>
        <dbReference type="Proteomes" id="UP000276133"/>
    </source>
</evidence>
<dbReference type="Proteomes" id="UP000276133">
    <property type="component" value="Unassembled WGS sequence"/>
</dbReference>
<accession>A0A3M7QYZ4</accession>
<evidence type="ECO:0000313" key="1">
    <source>
        <dbReference type="EMBL" id="RNA16195.1"/>
    </source>
</evidence>
<sequence>MPIFSAQTHRIIQTLLYFGCTGKQKLCYPSNTQYVDCSFYLNTSPWIFSKRSFDKRLLNKNIFNKVVSNFWQYPDSDFDLFKDFPKNGLILPVPKVGKFNCYCL</sequence>